<name>A0A0S2TAH1_9GAMM</name>
<dbReference type="NCBIfam" id="NF008528">
    <property type="entry name" value="PRK11463.1-2"/>
    <property type="match status" value="1"/>
</dbReference>
<dbReference type="InterPro" id="IPR007313">
    <property type="entry name" value="FxsA"/>
</dbReference>
<accession>A0A0S2TAH1</accession>
<protein>
    <recommendedName>
        <fullName evidence="5">Exlusion protein FxsA</fullName>
    </recommendedName>
</protein>
<dbReference type="KEGG" id="tee:Tel_02645"/>
<dbReference type="PANTHER" id="PTHR35335:SF1">
    <property type="entry name" value="UPF0716 PROTEIN FXSA"/>
    <property type="match status" value="1"/>
</dbReference>
<dbReference type="GO" id="GO:0016020">
    <property type="term" value="C:membrane"/>
    <property type="evidence" value="ECO:0007669"/>
    <property type="project" value="InterPro"/>
</dbReference>
<evidence type="ECO:0000256" key="2">
    <source>
        <dbReference type="SAM" id="Phobius"/>
    </source>
</evidence>
<keyword evidence="2" id="KW-0812">Transmembrane</keyword>
<feature type="transmembrane region" description="Helical" evidence="2">
    <location>
        <begin position="29"/>
        <end position="49"/>
    </location>
</feature>
<keyword evidence="2" id="KW-1133">Transmembrane helix</keyword>
<feature type="transmembrane region" description="Helical" evidence="2">
    <location>
        <begin position="7"/>
        <end position="23"/>
    </location>
</feature>
<dbReference type="STRING" id="1748243.Tel_02645"/>
<proteinExistence type="predicted"/>
<feature type="region of interest" description="Disordered" evidence="1">
    <location>
        <begin position="123"/>
        <end position="150"/>
    </location>
</feature>
<feature type="compositionally biased region" description="Basic and acidic residues" evidence="1">
    <location>
        <begin position="136"/>
        <end position="150"/>
    </location>
</feature>
<dbReference type="Pfam" id="PF04186">
    <property type="entry name" value="FxsA"/>
    <property type="match status" value="1"/>
</dbReference>
<dbReference type="PANTHER" id="PTHR35335">
    <property type="entry name" value="UPF0716 PROTEIN FXSA"/>
    <property type="match status" value="1"/>
</dbReference>
<dbReference type="Proteomes" id="UP000055136">
    <property type="component" value="Chromosome"/>
</dbReference>
<dbReference type="EMBL" id="CP013099">
    <property type="protein sequence ID" value="ALP52129.1"/>
    <property type="molecule type" value="Genomic_DNA"/>
</dbReference>
<sequence>MFSFRSLLALFLIVPLFEIYLLIKVGGVIGAIPTVFMVVFTAVVGALLLRQQGFSVLARVQAMLVRGEIPAIEILEGVMLLFGGALLLTPGFFTDTIGFICLITPLRRRIILWALRRGIIGPGDGPPRRPQGPRTLEGEYWRDRDRNGRD</sequence>
<evidence type="ECO:0000313" key="4">
    <source>
        <dbReference type="Proteomes" id="UP000055136"/>
    </source>
</evidence>
<keyword evidence="2" id="KW-0472">Membrane</keyword>
<organism evidence="3 4">
    <name type="scientific">Candidatus Tenderia electrophaga</name>
    <dbReference type="NCBI Taxonomy" id="1748243"/>
    <lineage>
        <taxon>Bacteria</taxon>
        <taxon>Pseudomonadati</taxon>
        <taxon>Pseudomonadota</taxon>
        <taxon>Gammaproteobacteria</taxon>
        <taxon>Candidatus Tenderiales</taxon>
        <taxon>Candidatus Tenderiaceae</taxon>
        <taxon>Candidatus Tenderia</taxon>
    </lineage>
</organism>
<evidence type="ECO:0000256" key="1">
    <source>
        <dbReference type="SAM" id="MobiDB-lite"/>
    </source>
</evidence>
<keyword evidence="4" id="KW-1185">Reference proteome</keyword>
<reference evidence="3" key="1">
    <citation type="submission" date="2015-10" db="EMBL/GenBank/DDBJ databases">
        <title>Description of Candidatus Tenderia electrophaga gen. nov, sp. nov., an Uncultivated Electroautotroph from a Biocathode Enrichment.</title>
        <authorList>
            <person name="Eddie B.J."/>
            <person name="Malanoski A.P."/>
            <person name="Wang Z."/>
            <person name="Hall R.J."/>
            <person name="Oh S.D."/>
            <person name="Heiner C."/>
            <person name="Lin B."/>
            <person name="Strycharz-Glaven S.M."/>
        </authorList>
    </citation>
    <scope>NUCLEOTIDE SEQUENCE [LARGE SCALE GENOMIC DNA]</scope>
    <source>
        <strain evidence="3">NRL1</strain>
    </source>
</reference>
<dbReference type="AlphaFoldDB" id="A0A0S2TAH1"/>
<evidence type="ECO:0008006" key="5">
    <source>
        <dbReference type="Google" id="ProtNLM"/>
    </source>
</evidence>
<evidence type="ECO:0000313" key="3">
    <source>
        <dbReference type="EMBL" id="ALP52129.1"/>
    </source>
</evidence>
<gene>
    <name evidence="3" type="ORF">Tel_02645</name>
</gene>
<feature type="transmembrane region" description="Helical" evidence="2">
    <location>
        <begin position="70"/>
        <end position="93"/>
    </location>
</feature>